<keyword evidence="18" id="KW-1185">Reference proteome</keyword>
<keyword evidence="11 12" id="KW-0998">Cell outer membrane</keyword>
<evidence type="ECO:0000256" key="13">
    <source>
        <dbReference type="RuleBase" id="RU003357"/>
    </source>
</evidence>
<dbReference type="Gene3D" id="2.170.130.10">
    <property type="entry name" value="TonB-dependent receptor, plug domain"/>
    <property type="match status" value="1"/>
</dbReference>
<name>A0ABR5YCJ6_9SPHN</name>
<evidence type="ECO:0000256" key="9">
    <source>
        <dbReference type="ARBA" id="ARBA00023077"/>
    </source>
</evidence>
<evidence type="ECO:0000256" key="5">
    <source>
        <dbReference type="ARBA" id="ARBA00022692"/>
    </source>
</evidence>
<dbReference type="SUPFAM" id="SSF56935">
    <property type="entry name" value="Porins"/>
    <property type="match status" value="1"/>
</dbReference>
<comment type="similarity">
    <text evidence="12 13">Belongs to the TonB-dependent receptor family.</text>
</comment>
<evidence type="ECO:0000259" key="16">
    <source>
        <dbReference type="Pfam" id="PF07715"/>
    </source>
</evidence>
<dbReference type="InterPro" id="IPR036942">
    <property type="entry name" value="Beta-barrel_TonB_sf"/>
</dbReference>
<dbReference type="InterPro" id="IPR039426">
    <property type="entry name" value="TonB-dep_rcpt-like"/>
</dbReference>
<keyword evidence="3 12" id="KW-1134">Transmembrane beta strand</keyword>
<evidence type="ECO:0000256" key="6">
    <source>
        <dbReference type="ARBA" id="ARBA00022729"/>
    </source>
</evidence>
<keyword evidence="8" id="KW-0406">Ion transport</keyword>
<evidence type="ECO:0000256" key="4">
    <source>
        <dbReference type="ARBA" id="ARBA00022496"/>
    </source>
</evidence>
<feature type="chain" id="PRO_5047290726" evidence="14">
    <location>
        <begin position="17"/>
        <end position="823"/>
    </location>
</feature>
<protein>
    <submittedName>
        <fullName evidence="17">TonB-dependent receptor</fullName>
    </submittedName>
</protein>
<feature type="domain" description="TonB-dependent receptor plug" evidence="16">
    <location>
        <begin position="51"/>
        <end position="163"/>
    </location>
</feature>
<evidence type="ECO:0000256" key="12">
    <source>
        <dbReference type="PROSITE-ProRule" id="PRU01360"/>
    </source>
</evidence>
<keyword evidence="7" id="KW-0408">Iron</keyword>
<dbReference type="PANTHER" id="PTHR32552:SF89">
    <property type="entry name" value="CATECHOLATE SIDEROPHORE RECEPTOR FIU"/>
    <property type="match status" value="1"/>
</dbReference>
<feature type="domain" description="TonB-dependent receptor-like beta-barrel" evidence="15">
    <location>
        <begin position="399"/>
        <end position="785"/>
    </location>
</feature>
<keyword evidence="5 12" id="KW-0812">Transmembrane</keyword>
<dbReference type="Gene3D" id="2.40.170.20">
    <property type="entry name" value="TonB-dependent receptor, beta-barrel domain"/>
    <property type="match status" value="1"/>
</dbReference>
<reference evidence="18" key="1">
    <citation type="submission" date="2016-01" db="EMBL/GenBank/DDBJ databases">
        <title>Draft genome of Chromobacterium sp. F49.</title>
        <authorList>
            <person name="Hong K.W."/>
        </authorList>
    </citation>
    <scope>NUCLEOTIDE SEQUENCE [LARGE SCALE GENOMIC DNA]</scope>
    <source>
        <strain evidence="18">CN3</strain>
    </source>
</reference>
<evidence type="ECO:0000313" key="18">
    <source>
        <dbReference type="Proteomes" id="UP000076609"/>
    </source>
</evidence>
<feature type="signal peptide" evidence="14">
    <location>
        <begin position="1"/>
        <end position="16"/>
    </location>
</feature>
<dbReference type="InterPro" id="IPR037066">
    <property type="entry name" value="Plug_dom_sf"/>
</dbReference>
<dbReference type="InterPro" id="IPR012910">
    <property type="entry name" value="Plug_dom"/>
</dbReference>
<keyword evidence="9 13" id="KW-0798">TonB box</keyword>
<gene>
    <name evidence="17" type="ORF">AVT10_14410</name>
</gene>
<dbReference type="EMBL" id="LQQO01000015">
    <property type="protein sequence ID" value="KZE14703.1"/>
    <property type="molecule type" value="Genomic_DNA"/>
</dbReference>
<keyword evidence="6 14" id="KW-0732">Signal</keyword>
<dbReference type="PROSITE" id="PS52016">
    <property type="entry name" value="TONB_DEPENDENT_REC_3"/>
    <property type="match status" value="1"/>
</dbReference>
<keyword evidence="17" id="KW-0675">Receptor</keyword>
<keyword evidence="4" id="KW-0410">Iron transport</keyword>
<evidence type="ECO:0000256" key="2">
    <source>
        <dbReference type="ARBA" id="ARBA00022448"/>
    </source>
</evidence>
<comment type="subcellular location">
    <subcellularLocation>
        <location evidence="1 12">Cell outer membrane</location>
        <topology evidence="1 12">Multi-pass membrane protein</topology>
    </subcellularLocation>
</comment>
<dbReference type="PANTHER" id="PTHR32552">
    <property type="entry name" value="FERRICHROME IRON RECEPTOR-RELATED"/>
    <property type="match status" value="1"/>
</dbReference>
<proteinExistence type="inferred from homology"/>
<dbReference type="Pfam" id="PF00593">
    <property type="entry name" value="TonB_dep_Rec_b-barrel"/>
    <property type="match status" value="1"/>
</dbReference>
<evidence type="ECO:0000256" key="8">
    <source>
        <dbReference type="ARBA" id="ARBA00023065"/>
    </source>
</evidence>
<evidence type="ECO:0000256" key="11">
    <source>
        <dbReference type="ARBA" id="ARBA00023237"/>
    </source>
</evidence>
<comment type="caution">
    <text evidence="17">The sequence shown here is derived from an EMBL/GenBank/DDBJ whole genome shotgun (WGS) entry which is preliminary data.</text>
</comment>
<evidence type="ECO:0000259" key="15">
    <source>
        <dbReference type="Pfam" id="PF00593"/>
    </source>
</evidence>
<evidence type="ECO:0000256" key="1">
    <source>
        <dbReference type="ARBA" id="ARBA00004571"/>
    </source>
</evidence>
<dbReference type="InterPro" id="IPR000531">
    <property type="entry name" value="Beta-barrel_TonB"/>
</dbReference>
<keyword evidence="10 12" id="KW-0472">Membrane</keyword>
<dbReference type="Pfam" id="PF07715">
    <property type="entry name" value="Plug"/>
    <property type="match status" value="1"/>
</dbReference>
<evidence type="ECO:0000256" key="3">
    <source>
        <dbReference type="ARBA" id="ARBA00022452"/>
    </source>
</evidence>
<evidence type="ECO:0000256" key="10">
    <source>
        <dbReference type="ARBA" id="ARBA00023136"/>
    </source>
</evidence>
<organism evidence="17 18">
    <name type="scientific">Sphingomonas hankookensis</name>
    <dbReference type="NCBI Taxonomy" id="563996"/>
    <lineage>
        <taxon>Bacteria</taxon>
        <taxon>Pseudomonadati</taxon>
        <taxon>Pseudomonadota</taxon>
        <taxon>Alphaproteobacteria</taxon>
        <taxon>Sphingomonadales</taxon>
        <taxon>Sphingomonadaceae</taxon>
        <taxon>Sphingomonas</taxon>
    </lineage>
</organism>
<evidence type="ECO:0000313" key="17">
    <source>
        <dbReference type="EMBL" id="KZE14703.1"/>
    </source>
</evidence>
<keyword evidence="2 12" id="KW-0813">Transport</keyword>
<accession>A0ABR5YCJ6</accession>
<sequence length="823" mass="87368">MFAGLIPLIACTPAHAQTVATPDKAADESATRQKPPADIVVTAVARGRDRLDSAISTSSLRENDILKAAPRSTAEIFRNVPGIRAESSGGDGNANISIRGLPIASGGAKFLQLQEDGLPVLEFGDITFGNADIFLRSDLNLSSVEAIRGGSASTFSSNSPGGVLNLISKTGEREGGAIQLGAGLDYEEYRVDADVGGKIDSTTRFHVGGFYRQGEGPRRIGYDGNRGGQFKANLTKSFTGGYVRLYAKYLDDRAVGYLPNPVRVTGTDADPKYRSLPNFSITDDALLTRNFTTNVTLDGRNNPVQRDLRDGQHPVVKAFGVEGQIDLAGWTVTNRFRYADISGGFSSLFPSNVAAAGEIATALGGAGATLRYASGPSAGQAIANPAALNGNGLLAQIVVFDVKLNSLDNITNDLRASRVFRVGEGDLTTTAGFYKSRQTIDSDWLWTSTLLDVRGGGRAALVDIVSAAGTPVTQNGFYGYGASYFGDCCRRSYRVDYDVNAPFGSLNYKIGRVALGASVRYDFGDASGAIFGSDLGGGRTGVVTRDMNGDGVISAAERRVAVMPLGSPAPVDYGWNYLSYSAGINFRIAEPFAVFARYSRGGRANADRLLFGPAVSTVDGSLRSKAAAVDFVRQAEAGAKYRHNGLVVNVTGFWARTEEQNYEATRQVFIDRAYRAYGVELDGGYSVGPFGITGGATWTDATIVSDALNPGVVGNTPRRQARLIFQATPQVELGRITVGANVIGTTSSYAQDSNQLKLPGYTVANGFLQFRATDRLLVSLNANNLFDVQGFTEAEDAVIPANGIVRARSINGRTTSVTLRAMF</sequence>
<evidence type="ECO:0000256" key="7">
    <source>
        <dbReference type="ARBA" id="ARBA00023004"/>
    </source>
</evidence>
<evidence type="ECO:0000256" key="14">
    <source>
        <dbReference type="SAM" id="SignalP"/>
    </source>
</evidence>
<dbReference type="Proteomes" id="UP000076609">
    <property type="component" value="Unassembled WGS sequence"/>
</dbReference>